<feature type="region of interest" description="Disordered" evidence="3">
    <location>
        <begin position="51"/>
        <end position="75"/>
    </location>
</feature>
<dbReference type="GO" id="GO:0043886">
    <property type="term" value="F:structural constituent of carboxysome shell"/>
    <property type="evidence" value="ECO:0007669"/>
    <property type="project" value="InterPro"/>
</dbReference>
<reference evidence="4 5" key="1">
    <citation type="submission" date="2016-06" db="EMBL/GenBank/DDBJ databases">
        <title>Insight into the functional genes involving in sulfur oxidation in Pearl River water.</title>
        <authorList>
            <person name="Luo J."/>
            <person name="Tan X."/>
            <person name="Lin W."/>
        </authorList>
    </citation>
    <scope>NUCLEOTIDE SEQUENCE [LARGE SCALE GENOMIC DNA]</scope>
    <source>
        <strain evidence="4 5">LS2</strain>
    </source>
</reference>
<feature type="region of interest" description="Disordered" evidence="3">
    <location>
        <begin position="709"/>
        <end position="749"/>
    </location>
</feature>
<dbReference type="AlphaFoldDB" id="A0A191ZKE9"/>
<feature type="region of interest" description="Disordered" evidence="3">
    <location>
        <begin position="266"/>
        <end position="286"/>
    </location>
</feature>
<dbReference type="STRING" id="1860122.A9404_06285"/>
<protein>
    <recommendedName>
        <fullName evidence="6">Carboxysome shell protein</fullName>
    </recommendedName>
</protein>
<accession>A0A191ZKE9</accession>
<feature type="compositionally biased region" description="Polar residues" evidence="3">
    <location>
        <begin position="728"/>
        <end position="742"/>
    </location>
</feature>
<dbReference type="InterPro" id="IPR020990">
    <property type="entry name" value="CSOS2/2B"/>
</dbReference>
<gene>
    <name evidence="4" type="ORF">A9404_06285</name>
</gene>
<evidence type="ECO:0000256" key="2">
    <source>
        <dbReference type="ARBA" id="ARBA00024044"/>
    </source>
</evidence>
<keyword evidence="5" id="KW-1185">Reference proteome</keyword>
<organism evidence="4 5">
    <name type="scientific">Halothiobacillus diazotrophicus</name>
    <dbReference type="NCBI Taxonomy" id="1860122"/>
    <lineage>
        <taxon>Bacteria</taxon>
        <taxon>Pseudomonadati</taxon>
        <taxon>Pseudomonadota</taxon>
        <taxon>Gammaproteobacteria</taxon>
        <taxon>Chromatiales</taxon>
        <taxon>Halothiobacillaceae</taxon>
        <taxon>Halothiobacillus</taxon>
    </lineage>
</organism>
<evidence type="ECO:0000256" key="3">
    <source>
        <dbReference type="SAM" id="MobiDB-lite"/>
    </source>
</evidence>
<keyword evidence="1" id="KW-0677">Repeat</keyword>
<evidence type="ECO:0000313" key="4">
    <source>
        <dbReference type="EMBL" id="ANJ68323.1"/>
    </source>
</evidence>
<proteinExistence type="inferred from homology"/>
<feature type="compositionally biased region" description="Polar residues" evidence="3">
    <location>
        <begin position="274"/>
        <end position="286"/>
    </location>
</feature>
<evidence type="ECO:0000256" key="1">
    <source>
        <dbReference type="ARBA" id="ARBA00022737"/>
    </source>
</evidence>
<dbReference type="Pfam" id="PF12288">
    <property type="entry name" value="CsoS2_M"/>
    <property type="match status" value="2"/>
</dbReference>
<dbReference type="KEGG" id="haz:A9404_06285"/>
<dbReference type="EMBL" id="CP016027">
    <property type="protein sequence ID" value="ANJ68323.1"/>
    <property type="molecule type" value="Genomic_DNA"/>
</dbReference>
<name>A0A191ZKE9_9GAMM</name>
<sequence>MIENAGAQQSVDDSPFITQEVNTVCDIAESTPERFGAQGKTVRDICRARRQALADRGQRAVPPKPTSQGGPGRNGYQIDGYLDTALHGREAAKRHREMLCHYGRGTSPSCRPTGRVKKNGQAETETIAPKKVETGHTLSGGLVTGTQVERKDRVTGNEPGSCRAVTGTEYVGSEQFQSFCKTKPEANPVKVQVTSTARGHKVSGTEVARTEKLTGGEAGTCRNVTGTEYLSNEAHLSLCGTAARPMNAEKVMIGATARTHQMITGSDEFRPSGVTGNESGSGRTITGSQYADEGVARLTINGAPAKVPTTHTFAGNDVTGTEVGRSVKVTGDERGSCRQISGTEYLSNEQFQSYCGTKPERGPVKVGLDRSDRGQQITGNLVDRTEKVTGNEPGSCNRVTGSQYGKSSLCGGGVDKVRSMRTLTGNAVTGQQLDHGPKMSGDERGGCMPVTGDEYYGVEHFEPFCTSTPEPQPQKVEQSMTCHGQVVSGTSVDASDIVTGNEFGAHRPISGTPYQGAQQTGCIQPSAMNGAMGAARQVSNRYVRFANPELANPAPVEEAPVDFSITTPARAAQRRITGSAMDHSRRITGPGMLANGLITGTPEFRHGDNQARGFAQPMAMAMAQRPAPAPIEMAPTPVVAEPAQEPAPVAEGLACAPRSAGTERVTGEGKDRCRITGDDWSVNDHITGTAGQWASARNPSMRGNARGAVVNARNNRDVARPEAPGSRITGSSGNDTSGSLITYSGGARG</sequence>
<evidence type="ECO:0008006" key="6">
    <source>
        <dbReference type="Google" id="ProtNLM"/>
    </source>
</evidence>
<comment type="similarity">
    <text evidence="2">Belongs to the CsoS2 family.</text>
</comment>
<dbReference type="Proteomes" id="UP000078596">
    <property type="component" value="Chromosome"/>
</dbReference>
<evidence type="ECO:0000313" key="5">
    <source>
        <dbReference type="Proteomes" id="UP000078596"/>
    </source>
</evidence>